<protein>
    <submittedName>
        <fullName evidence="1">Uncharacterized protein</fullName>
    </submittedName>
</protein>
<dbReference type="EMBL" id="CAJHUC010002991">
    <property type="protein sequence ID" value="CAD7704975.1"/>
    <property type="molecule type" value="Genomic_DNA"/>
</dbReference>
<organism evidence="1 2">
    <name type="scientific">Ostreobium quekettii</name>
    <dbReference type="NCBI Taxonomy" id="121088"/>
    <lineage>
        <taxon>Eukaryota</taxon>
        <taxon>Viridiplantae</taxon>
        <taxon>Chlorophyta</taxon>
        <taxon>core chlorophytes</taxon>
        <taxon>Ulvophyceae</taxon>
        <taxon>TCBD clade</taxon>
        <taxon>Bryopsidales</taxon>
        <taxon>Ostreobineae</taxon>
        <taxon>Ostreobiaceae</taxon>
        <taxon>Ostreobium</taxon>
    </lineage>
</organism>
<dbReference type="AlphaFoldDB" id="A0A8S1JD02"/>
<reference evidence="1" key="1">
    <citation type="submission" date="2020-12" db="EMBL/GenBank/DDBJ databases">
        <authorList>
            <person name="Iha C."/>
        </authorList>
    </citation>
    <scope>NUCLEOTIDE SEQUENCE</scope>
</reference>
<sequence>MEKEGEGDGVGWGLYTGIPPCVIDQPSCYPVAFDHAVPACTTEIVSCWSGSKLDAWAGLDVGASQTGFVKQKYLTTPGGITSICPAHLLPSMRGTVHGTVPAGTSDPALAL</sequence>
<evidence type="ECO:0000313" key="1">
    <source>
        <dbReference type="EMBL" id="CAD7704975.1"/>
    </source>
</evidence>
<accession>A0A8S1JD02</accession>
<comment type="caution">
    <text evidence="1">The sequence shown here is derived from an EMBL/GenBank/DDBJ whole genome shotgun (WGS) entry which is preliminary data.</text>
</comment>
<dbReference type="Proteomes" id="UP000708148">
    <property type="component" value="Unassembled WGS sequence"/>
</dbReference>
<gene>
    <name evidence="1" type="ORF">OSTQU699_LOCUS10330</name>
</gene>
<evidence type="ECO:0000313" key="2">
    <source>
        <dbReference type="Proteomes" id="UP000708148"/>
    </source>
</evidence>
<name>A0A8S1JD02_9CHLO</name>
<proteinExistence type="predicted"/>
<keyword evidence="2" id="KW-1185">Reference proteome</keyword>